<evidence type="ECO:0000256" key="10">
    <source>
        <dbReference type="ARBA" id="ARBA00023141"/>
    </source>
</evidence>
<dbReference type="InterPro" id="IPR002912">
    <property type="entry name" value="ACT_dom"/>
</dbReference>
<comment type="catalytic activity">
    <reaction evidence="1">
        <text>chorismate = prephenate</text>
        <dbReference type="Rhea" id="RHEA:13897"/>
        <dbReference type="ChEBI" id="CHEBI:29748"/>
        <dbReference type="ChEBI" id="CHEBI:29934"/>
        <dbReference type="EC" id="5.4.99.5"/>
    </reaction>
</comment>
<dbReference type="InterPro" id="IPR008242">
    <property type="entry name" value="Chor_mutase/pphenate_deHydtase"/>
</dbReference>
<evidence type="ECO:0000256" key="16">
    <source>
        <dbReference type="ARBA" id="ARBA00031520"/>
    </source>
</evidence>
<dbReference type="InterPro" id="IPR036979">
    <property type="entry name" value="CM_dom_sf"/>
</dbReference>
<comment type="subcellular location">
    <subcellularLocation>
        <location evidence="3">Cytoplasm</location>
    </subcellularLocation>
</comment>
<evidence type="ECO:0000256" key="5">
    <source>
        <dbReference type="ARBA" id="ARBA00004817"/>
    </source>
</evidence>
<evidence type="ECO:0000256" key="17">
    <source>
        <dbReference type="ARBA" id="ARBA00047848"/>
    </source>
</evidence>
<dbReference type="GO" id="GO:0004106">
    <property type="term" value="F:chorismate mutase activity"/>
    <property type="evidence" value="ECO:0007669"/>
    <property type="project" value="UniProtKB-EC"/>
</dbReference>
<keyword evidence="8" id="KW-0963">Cytoplasm</keyword>
<dbReference type="InterPro" id="IPR045865">
    <property type="entry name" value="ACT-like_dom_sf"/>
</dbReference>
<dbReference type="EMBL" id="BSDY01000003">
    <property type="protein sequence ID" value="GLI55224.1"/>
    <property type="molecule type" value="Genomic_DNA"/>
</dbReference>
<dbReference type="PANTHER" id="PTHR21022">
    <property type="entry name" value="PREPHENATE DEHYDRATASE P PROTEIN"/>
    <property type="match status" value="1"/>
</dbReference>
<organism evidence="22 23">
    <name type="scientific">Propionigenium maris DSM 9537</name>
    <dbReference type="NCBI Taxonomy" id="1123000"/>
    <lineage>
        <taxon>Bacteria</taxon>
        <taxon>Fusobacteriati</taxon>
        <taxon>Fusobacteriota</taxon>
        <taxon>Fusobacteriia</taxon>
        <taxon>Fusobacteriales</taxon>
        <taxon>Fusobacteriaceae</taxon>
        <taxon>Propionigenium</taxon>
    </lineage>
</organism>
<dbReference type="PROSITE" id="PS51171">
    <property type="entry name" value="PREPHENATE_DEHYDR_3"/>
    <property type="match status" value="1"/>
</dbReference>
<dbReference type="PANTHER" id="PTHR21022:SF19">
    <property type="entry name" value="PREPHENATE DEHYDRATASE-RELATED"/>
    <property type="match status" value="1"/>
</dbReference>
<accession>A0A9W6GHA3</accession>
<evidence type="ECO:0000256" key="4">
    <source>
        <dbReference type="ARBA" id="ARBA00004741"/>
    </source>
</evidence>
<dbReference type="InterPro" id="IPR036263">
    <property type="entry name" value="Chorismate_II_sf"/>
</dbReference>
<dbReference type="PROSITE" id="PS51671">
    <property type="entry name" value="ACT"/>
    <property type="match status" value="1"/>
</dbReference>
<name>A0A9W6GHA3_9FUSO</name>
<evidence type="ECO:0000256" key="18">
    <source>
        <dbReference type="PIRSR" id="PIRSR001500-2"/>
    </source>
</evidence>
<keyword evidence="13" id="KW-0456">Lyase</keyword>
<evidence type="ECO:0000256" key="9">
    <source>
        <dbReference type="ARBA" id="ARBA00022605"/>
    </source>
</evidence>
<keyword evidence="9" id="KW-0028">Amino-acid biosynthesis</keyword>
<dbReference type="SUPFAM" id="SSF48600">
    <property type="entry name" value="Chorismate mutase II"/>
    <property type="match status" value="1"/>
</dbReference>
<keyword evidence="12" id="KW-0413">Isomerase</keyword>
<feature type="domain" description="Prephenate dehydratase" evidence="20">
    <location>
        <begin position="93"/>
        <end position="268"/>
    </location>
</feature>
<dbReference type="InterPro" id="IPR002701">
    <property type="entry name" value="CM_II_prokaryot"/>
</dbReference>
<keyword evidence="14" id="KW-0511">Multifunctional enzyme</keyword>
<evidence type="ECO:0000256" key="6">
    <source>
        <dbReference type="ARBA" id="ARBA00013147"/>
    </source>
</evidence>
<comment type="function">
    <text evidence="2">Catalyzes the Claisen rearrangement of chorismate to prephenate and the decarboxylation/dehydration of prephenate to phenylpyruvate.</text>
</comment>
<dbReference type="InterPro" id="IPR001086">
    <property type="entry name" value="Preph_deHydtase"/>
</dbReference>
<dbReference type="GO" id="GO:0009094">
    <property type="term" value="P:L-phenylalanine biosynthetic process"/>
    <property type="evidence" value="ECO:0007669"/>
    <property type="project" value="UniProtKB-KW"/>
</dbReference>
<feature type="domain" description="ACT" evidence="21">
    <location>
        <begin position="278"/>
        <end position="353"/>
    </location>
</feature>
<dbReference type="Pfam" id="PF00800">
    <property type="entry name" value="PDT"/>
    <property type="match status" value="1"/>
</dbReference>
<dbReference type="EC" id="4.2.1.51" evidence="6"/>
<evidence type="ECO:0000256" key="15">
    <source>
        <dbReference type="ARBA" id="ARBA00031175"/>
    </source>
</evidence>
<evidence type="ECO:0000256" key="14">
    <source>
        <dbReference type="ARBA" id="ARBA00023268"/>
    </source>
</evidence>
<dbReference type="GO" id="GO:0004664">
    <property type="term" value="F:prephenate dehydratase activity"/>
    <property type="evidence" value="ECO:0007669"/>
    <property type="project" value="UniProtKB-EC"/>
</dbReference>
<evidence type="ECO:0000259" key="21">
    <source>
        <dbReference type="PROSITE" id="PS51671"/>
    </source>
</evidence>
<keyword evidence="23" id="KW-1185">Reference proteome</keyword>
<dbReference type="SMART" id="SM00830">
    <property type="entry name" value="CM_2"/>
    <property type="match status" value="1"/>
</dbReference>
<dbReference type="NCBIfam" id="TIGR01805">
    <property type="entry name" value="CM_mono_grmpos"/>
    <property type="match status" value="1"/>
</dbReference>
<evidence type="ECO:0000256" key="11">
    <source>
        <dbReference type="ARBA" id="ARBA00023222"/>
    </source>
</evidence>
<evidence type="ECO:0000259" key="20">
    <source>
        <dbReference type="PROSITE" id="PS51171"/>
    </source>
</evidence>
<dbReference type="Pfam" id="PF01817">
    <property type="entry name" value="CM_2"/>
    <property type="match status" value="1"/>
</dbReference>
<dbReference type="Gene3D" id="1.20.59.10">
    <property type="entry name" value="Chorismate mutase"/>
    <property type="match status" value="1"/>
</dbReference>
<dbReference type="CDD" id="cd04905">
    <property type="entry name" value="ACT_CM-PDT"/>
    <property type="match status" value="1"/>
</dbReference>
<sequence length="354" mass="40680">MKDLEDWRREIDRVDGEIAKLFEERMHIVEGIARYKQANGMQVLDSAREDAVISKNLGRIEDQGLKEYYRQFLVEMMNISKEYQKAILNIGEDVAYQGVRGAFSYIAMKRLFKDSPGKPYATFEEVFSAVSSGEARYGVVPVENSYTGEIGEVFDLLKRYDCRIVKTYNLKIDQNLIGVKGSRIEDIREVYSHPQGFLQSEKFLKGRGWKQVDYGNTAASAKYISEVGDVNKGAIGSVETARLYDLEVLAENINTTDNNYTKFIVISREELRPGSVFSLLITTEHRMGELARIIKSIERYGYNMLNIKSRPIKDIPWEYYFYIELEGDVVKAGDLLRELEENSKYLKVVGSYSR</sequence>
<dbReference type="Gene3D" id="3.30.70.260">
    <property type="match status" value="1"/>
</dbReference>
<protein>
    <recommendedName>
        <fullName evidence="7">Bifunctional chorismate mutase/prephenate dehydratase</fullName>
        <ecNumber evidence="6">4.2.1.51</ecNumber>
    </recommendedName>
    <alternativeName>
        <fullName evidence="16">Chorismate mutase-prephenate dehydratase</fullName>
    </alternativeName>
    <alternativeName>
        <fullName evidence="15">p-protein</fullName>
    </alternativeName>
</protein>
<evidence type="ECO:0000313" key="22">
    <source>
        <dbReference type="EMBL" id="GLI55224.1"/>
    </source>
</evidence>
<dbReference type="PIRSF" id="PIRSF001500">
    <property type="entry name" value="Chor_mut_pdt_Ppr"/>
    <property type="match status" value="1"/>
</dbReference>
<evidence type="ECO:0000256" key="7">
    <source>
        <dbReference type="ARBA" id="ARBA00014401"/>
    </source>
</evidence>
<dbReference type="InterPro" id="IPR011279">
    <property type="entry name" value="Chorismate_mutase_GmP"/>
</dbReference>
<feature type="domain" description="Chorismate mutase" evidence="19">
    <location>
        <begin position="1"/>
        <end position="88"/>
    </location>
</feature>
<evidence type="ECO:0000256" key="3">
    <source>
        <dbReference type="ARBA" id="ARBA00004496"/>
    </source>
</evidence>
<dbReference type="Proteomes" id="UP001144471">
    <property type="component" value="Unassembled WGS sequence"/>
</dbReference>
<dbReference type="SUPFAM" id="SSF53850">
    <property type="entry name" value="Periplasmic binding protein-like II"/>
    <property type="match status" value="1"/>
</dbReference>
<evidence type="ECO:0000256" key="12">
    <source>
        <dbReference type="ARBA" id="ARBA00023235"/>
    </source>
</evidence>
<gene>
    <name evidence="22" type="primary">pheA</name>
    <name evidence="22" type="ORF">PM10SUCC1_07390</name>
</gene>
<evidence type="ECO:0000256" key="1">
    <source>
        <dbReference type="ARBA" id="ARBA00000824"/>
    </source>
</evidence>
<dbReference type="AlphaFoldDB" id="A0A9W6GHA3"/>
<reference evidence="22" key="1">
    <citation type="submission" date="2022-12" db="EMBL/GenBank/DDBJ databases">
        <title>Reference genome sequencing for broad-spectrum identification of bacterial and archaeal isolates by mass spectrometry.</title>
        <authorList>
            <person name="Sekiguchi Y."/>
            <person name="Tourlousse D.M."/>
        </authorList>
    </citation>
    <scope>NUCLEOTIDE SEQUENCE</scope>
    <source>
        <strain evidence="22">10succ1</strain>
    </source>
</reference>
<comment type="pathway">
    <text evidence="4">Amino-acid biosynthesis; L-phenylalanine biosynthesis; phenylpyruvate from prephenate: step 1/1.</text>
</comment>
<dbReference type="PROSITE" id="PS51168">
    <property type="entry name" value="CHORISMATE_MUT_2"/>
    <property type="match status" value="1"/>
</dbReference>
<keyword evidence="10" id="KW-0057">Aromatic amino acid biosynthesis</keyword>
<evidence type="ECO:0000256" key="8">
    <source>
        <dbReference type="ARBA" id="ARBA00022490"/>
    </source>
</evidence>
<comment type="pathway">
    <text evidence="5">Metabolic intermediate biosynthesis; prephenate biosynthesis; prephenate from chorismate: step 1/1.</text>
</comment>
<dbReference type="Gene3D" id="3.40.190.10">
    <property type="entry name" value="Periplasmic binding protein-like II"/>
    <property type="match status" value="2"/>
</dbReference>
<dbReference type="GO" id="GO:0046417">
    <property type="term" value="P:chorismate metabolic process"/>
    <property type="evidence" value="ECO:0007669"/>
    <property type="project" value="InterPro"/>
</dbReference>
<proteinExistence type="predicted"/>
<dbReference type="SUPFAM" id="SSF55021">
    <property type="entry name" value="ACT-like"/>
    <property type="match status" value="1"/>
</dbReference>
<keyword evidence="11" id="KW-0584">Phenylalanine biosynthesis</keyword>
<evidence type="ECO:0000313" key="23">
    <source>
        <dbReference type="Proteomes" id="UP001144471"/>
    </source>
</evidence>
<dbReference type="RefSeq" id="WP_281833558.1">
    <property type="nucleotide sequence ID" value="NZ_BSDY01000003.1"/>
</dbReference>
<evidence type="ECO:0000259" key="19">
    <source>
        <dbReference type="PROSITE" id="PS51168"/>
    </source>
</evidence>
<comment type="catalytic activity">
    <reaction evidence="17">
        <text>prephenate + H(+) = 3-phenylpyruvate + CO2 + H2O</text>
        <dbReference type="Rhea" id="RHEA:21648"/>
        <dbReference type="ChEBI" id="CHEBI:15377"/>
        <dbReference type="ChEBI" id="CHEBI:15378"/>
        <dbReference type="ChEBI" id="CHEBI:16526"/>
        <dbReference type="ChEBI" id="CHEBI:18005"/>
        <dbReference type="ChEBI" id="CHEBI:29934"/>
        <dbReference type="EC" id="4.2.1.51"/>
    </reaction>
</comment>
<comment type="caution">
    <text evidence="22">The sequence shown here is derived from an EMBL/GenBank/DDBJ whole genome shotgun (WGS) entry which is preliminary data.</text>
</comment>
<evidence type="ECO:0000256" key="2">
    <source>
        <dbReference type="ARBA" id="ARBA00002364"/>
    </source>
</evidence>
<evidence type="ECO:0000256" key="13">
    <source>
        <dbReference type="ARBA" id="ARBA00023239"/>
    </source>
</evidence>
<dbReference type="CDD" id="cd13631">
    <property type="entry name" value="PBP2_Ct-PDT_like"/>
    <property type="match status" value="1"/>
</dbReference>
<feature type="site" description="Essential for prephenate dehydratase activity" evidence="18">
    <location>
        <position position="261"/>
    </location>
</feature>
<dbReference type="GO" id="GO:0005737">
    <property type="term" value="C:cytoplasm"/>
    <property type="evidence" value="ECO:0007669"/>
    <property type="project" value="UniProtKB-SubCell"/>
</dbReference>